<sequence>MGRKNHYKMPLPMSRAPLDAIVRLLTGVEIVEHELEGKTWDCWVHPERSKTGKGYTRIKVNGKTQWAHRVSYATFNGSIPDCETVNHKCRNTPCINPDHLELMSIERNAEHRHEQEKQDKEVPF</sequence>
<proteinExistence type="predicted"/>
<name>A0A0F8Y5B2_9ZZZZ</name>
<dbReference type="InterPro" id="IPR003615">
    <property type="entry name" value="HNH_nuc"/>
</dbReference>
<comment type="caution">
    <text evidence="2">The sequence shown here is derived from an EMBL/GenBank/DDBJ whole genome shotgun (WGS) entry which is preliminary data.</text>
</comment>
<organism evidence="2">
    <name type="scientific">marine sediment metagenome</name>
    <dbReference type="NCBI Taxonomy" id="412755"/>
    <lineage>
        <taxon>unclassified sequences</taxon>
        <taxon>metagenomes</taxon>
        <taxon>ecological metagenomes</taxon>
    </lineage>
</organism>
<gene>
    <name evidence="2" type="ORF">LCGC14_2939950</name>
</gene>
<protein>
    <recommendedName>
        <fullName evidence="1">HNH nuclease domain-containing protein</fullName>
    </recommendedName>
</protein>
<evidence type="ECO:0000259" key="1">
    <source>
        <dbReference type="Pfam" id="PF13392"/>
    </source>
</evidence>
<feature type="domain" description="HNH nuclease" evidence="1">
    <location>
        <begin position="66"/>
        <end position="109"/>
    </location>
</feature>
<dbReference type="Gene3D" id="3.90.75.20">
    <property type="match status" value="1"/>
</dbReference>
<dbReference type="InterPro" id="IPR044925">
    <property type="entry name" value="His-Me_finger_sf"/>
</dbReference>
<reference evidence="2" key="1">
    <citation type="journal article" date="2015" name="Nature">
        <title>Complex archaea that bridge the gap between prokaryotes and eukaryotes.</title>
        <authorList>
            <person name="Spang A."/>
            <person name="Saw J.H."/>
            <person name="Jorgensen S.L."/>
            <person name="Zaremba-Niedzwiedzka K."/>
            <person name="Martijn J."/>
            <person name="Lind A.E."/>
            <person name="van Eijk R."/>
            <person name="Schleper C."/>
            <person name="Guy L."/>
            <person name="Ettema T.J."/>
        </authorList>
    </citation>
    <scope>NUCLEOTIDE SEQUENCE</scope>
</reference>
<dbReference type="AlphaFoldDB" id="A0A0F8Y5B2"/>
<dbReference type="Pfam" id="PF13392">
    <property type="entry name" value="HNH_3"/>
    <property type="match status" value="1"/>
</dbReference>
<evidence type="ECO:0000313" key="2">
    <source>
        <dbReference type="EMBL" id="KKK68845.1"/>
    </source>
</evidence>
<dbReference type="SUPFAM" id="SSF54060">
    <property type="entry name" value="His-Me finger endonucleases"/>
    <property type="match status" value="1"/>
</dbReference>
<dbReference type="EMBL" id="LAZR01058943">
    <property type="protein sequence ID" value="KKK68845.1"/>
    <property type="molecule type" value="Genomic_DNA"/>
</dbReference>
<accession>A0A0F8Y5B2</accession>